<feature type="region of interest" description="Disordered" evidence="2">
    <location>
        <begin position="243"/>
        <end position="319"/>
    </location>
</feature>
<evidence type="ECO:0000256" key="2">
    <source>
        <dbReference type="SAM" id="MobiDB-lite"/>
    </source>
</evidence>
<feature type="region of interest" description="Disordered" evidence="2">
    <location>
        <begin position="356"/>
        <end position="405"/>
    </location>
</feature>
<reference evidence="3 4" key="1">
    <citation type="submission" date="2013-11" db="EMBL/GenBank/DDBJ databases">
        <title>Genome sequencing of Stegodyphus mimosarum.</title>
        <authorList>
            <person name="Bechsgaard J."/>
        </authorList>
    </citation>
    <scope>NUCLEOTIDE SEQUENCE [LARGE SCALE GENOMIC DNA]</scope>
</reference>
<evidence type="ECO:0000313" key="3">
    <source>
        <dbReference type="EMBL" id="KFM72678.1"/>
    </source>
</evidence>
<keyword evidence="4" id="KW-1185">Reference proteome</keyword>
<feature type="compositionally biased region" description="Basic and acidic residues" evidence="2">
    <location>
        <begin position="91"/>
        <end position="163"/>
    </location>
</feature>
<dbReference type="OMA" id="PRRAVMW"/>
<feature type="compositionally biased region" description="Acidic residues" evidence="2">
    <location>
        <begin position="272"/>
        <end position="285"/>
    </location>
</feature>
<dbReference type="OrthoDB" id="5981048at2759"/>
<accession>A0A087U5N9</accession>
<name>A0A087U5N9_STEMI</name>
<protein>
    <submittedName>
        <fullName evidence="3">Uncharacterized protein</fullName>
    </submittedName>
</protein>
<sequence length="442" mass="51846">MLSRFEFKSESEEILPLIFDRDESEEETGTIPGKVKADASKKHAAAELSEISEMKPAVKSAMEMFFKRKKKPEEDERESKGMKKMVKVKGKKDADKQAVKDKEKKYSEKQALKVNERKYDDKQGEKIKEKKGIDKQAGKIKEKKEIDMQAEKTKGKKEADKEAMKIKLKKDTEKQAVEFKEKKIADKQKEAVELKQDEEIDEYDEIEVDEFKKEDEITKVKEKPKEISKRKFQRALKKIGTVKRMHRLGEEEEGKEQPEDDQKEELEGIEKEELEDVEEEEYEDVGEIKDYESSEEECETVEVKEGEYISTSQEDLDDDEHSYGLEKAKIKFKTAVHGVSLIGSLDKKKHKGKKARFKEVEIEEDEEQETERYEEKSTQELFDEITNLKTREERSSSDEPSEEDFLYLPSPTVLSKDIFEEYILKMKHQIILYIKKHLQHSQ</sequence>
<organism evidence="3 4">
    <name type="scientific">Stegodyphus mimosarum</name>
    <name type="common">African social velvet spider</name>
    <dbReference type="NCBI Taxonomy" id="407821"/>
    <lineage>
        <taxon>Eukaryota</taxon>
        <taxon>Metazoa</taxon>
        <taxon>Ecdysozoa</taxon>
        <taxon>Arthropoda</taxon>
        <taxon>Chelicerata</taxon>
        <taxon>Arachnida</taxon>
        <taxon>Araneae</taxon>
        <taxon>Araneomorphae</taxon>
        <taxon>Entelegynae</taxon>
        <taxon>Eresoidea</taxon>
        <taxon>Eresidae</taxon>
        <taxon>Stegodyphus</taxon>
    </lineage>
</organism>
<dbReference type="Proteomes" id="UP000054359">
    <property type="component" value="Unassembled WGS sequence"/>
</dbReference>
<dbReference type="EMBL" id="KK118305">
    <property type="protein sequence ID" value="KFM72678.1"/>
    <property type="molecule type" value="Genomic_DNA"/>
</dbReference>
<evidence type="ECO:0000313" key="4">
    <source>
        <dbReference type="Proteomes" id="UP000054359"/>
    </source>
</evidence>
<evidence type="ECO:0000256" key="1">
    <source>
        <dbReference type="SAM" id="Coils"/>
    </source>
</evidence>
<feature type="non-terminal residue" evidence="3">
    <location>
        <position position="442"/>
    </location>
</feature>
<proteinExistence type="predicted"/>
<keyword evidence="1" id="KW-0175">Coiled coil</keyword>
<gene>
    <name evidence="3" type="ORF">X975_21791</name>
</gene>
<feature type="region of interest" description="Disordered" evidence="2">
    <location>
        <begin position="67"/>
        <end position="163"/>
    </location>
</feature>
<feature type="compositionally biased region" description="Acidic residues" evidence="2">
    <location>
        <begin position="250"/>
        <end position="264"/>
    </location>
</feature>
<dbReference type="AlphaFoldDB" id="A0A087U5N9"/>
<feature type="coiled-coil region" evidence="1">
    <location>
        <begin position="170"/>
        <end position="197"/>
    </location>
</feature>
<feature type="compositionally biased region" description="Basic and acidic residues" evidence="2">
    <location>
        <begin position="71"/>
        <end position="81"/>
    </location>
</feature>